<keyword evidence="2" id="KW-0406">Ion transport</keyword>
<proteinExistence type="inferred from homology"/>
<evidence type="ECO:0000313" key="3">
    <source>
        <dbReference type="EMBL" id="MEQ2199517.1"/>
    </source>
</evidence>
<name>A0ABV0QUK4_9TELE</name>
<gene>
    <name evidence="3" type="ORF">XENOCAPTIV_000803</name>
</gene>
<evidence type="ECO:0000313" key="4">
    <source>
        <dbReference type="Proteomes" id="UP001434883"/>
    </source>
</evidence>
<dbReference type="PANTHER" id="PTHR16133:SF4">
    <property type="entry name" value="ZINC TRANSPORTER ZIP9"/>
    <property type="match status" value="1"/>
</dbReference>
<keyword evidence="4" id="KW-1185">Reference proteome</keyword>
<sequence>MNFKLIENVLQHIYIQYIQEEAVAMDEGLTITLISVAMFVGSFLLGFIPLLFRLSEILRHICRIRLTSQPLWADGFALGAATATGQVTVQVIVFFAVILHKAPAAFGLVSFLMHVGLEKKDIQGHLLAFSAAAPVVAISTYFILDGVREYTLATSH</sequence>
<dbReference type="Proteomes" id="UP001434883">
    <property type="component" value="Unassembled WGS sequence"/>
</dbReference>
<comment type="caution">
    <text evidence="3">The sequence shown here is derived from an EMBL/GenBank/DDBJ whole genome shotgun (WGS) entry which is preliminary data.</text>
</comment>
<dbReference type="InterPro" id="IPR045891">
    <property type="entry name" value="ZIP9"/>
</dbReference>
<keyword evidence="2" id="KW-1133">Transmembrane helix</keyword>
<dbReference type="PANTHER" id="PTHR16133">
    <property type="entry name" value="SOLUTE CARRIER FAMILY 39 ZINC TRANSPORTER , MEMBER 9-RELATED"/>
    <property type="match status" value="1"/>
</dbReference>
<keyword evidence="2" id="KW-0813">Transport</keyword>
<feature type="transmembrane region" description="Helical" evidence="2">
    <location>
        <begin position="125"/>
        <end position="144"/>
    </location>
</feature>
<organism evidence="3 4">
    <name type="scientific">Xenoophorus captivus</name>
    <dbReference type="NCBI Taxonomy" id="1517983"/>
    <lineage>
        <taxon>Eukaryota</taxon>
        <taxon>Metazoa</taxon>
        <taxon>Chordata</taxon>
        <taxon>Craniata</taxon>
        <taxon>Vertebrata</taxon>
        <taxon>Euteleostomi</taxon>
        <taxon>Actinopterygii</taxon>
        <taxon>Neopterygii</taxon>
        <taxon>Teleostei</taxon>
        <taxon>Neoteleostei</taxon>
        <taxon>Acanthomorphata</taxon>
        <taxon>Ovalentaria</taxon>
        <taxon>Atherinomorphae</taxon>
        <taxon>Cyprinodontiformes</taxon>
        <taxon>Goodeidae</taxon>
        <taxon>Xenoophorus</taxon>
    </lineage>
</organism>
<dbReference type="EMBL" id="JAHRIN010025315">
    <property type="protein sequence ID" value="MEQ2199517.1"/>
    <property type="molecule type" value="Genomic_DNA"/>
</dbReference>
<feature type="transmembrane region" description="Helical" evidence="2">
    <location>
        <begin position="29"/>
        <end position="52"/>
    </location>
</feature>
<keyword evidence="2" id="KW-0812">Transmembrane</keyword>
<comment type="function">
    <text evidence="2">Transports zinc ions across cell and organelle membranes into the cytoplasm and regulates intracellular zinc homeostasis. Participates in the zinc ions efflux out of the secretory compartments. Also functions as membrane androgen receptor that mediates, through a G protein, the non-classical androgen signaling pathway, characterized by the activation of MAPK3/MAPK1 (Erk1/2) and transcription factors CREB1 or ATF1. Moreover, has dual functions as membrane-bound androgen receptor and as an androgen-dependent zinc transporter both of which are mediated through an inhibitory G protein (Gi) that mediates both MAP kinase and zinc signaling leading to the androgen-dependent apoptotic process.</text>
</comment>
<evidence type="ECO:0000256" key="2">
    <source>
        <dbReference type="RuleBase" id="RU369011"/>
    </source>
</evidence>
<protein>
    <recommendedName>
        <fullName evidence="2">Zinc transporter ZIP9</fullName>
        <shortName evidence="2">ZIP-9</shortName>
    </recommendedName>
    <alternativeName>
        <fullName evidence="2">Solute carrier family 39 member 9</fullName>
    </alternativeName>
    <alternativeName>
        <fullName evidence="2">Zrt- and Irt-like protein 9</fullName>
    </alternativeName>
</protein>
<evidence type="ECO:0000256" key="1">
    <source>
        <dbReference type="ARBA" id="ARBA00004127"/>
    </source>
</evidence>
<keyword evidence="2" id="KW-0472">Membrane</keyword>
<keyword evidence="2" id="KW-0864">Zinc transport</keyword>
<comment type="similarity">
    <text evidence="2">Belongs to the ZIP transporter (TC 2.A.5) family.</text>
</comment>
<keyword evidence="2" id="KW-0862">Zinc</keyword>
<accession>A0ABV0QUK4</accession>
<comment type="subcellular location">
    <subcellularLocation>
        <location evidence="2">Cell membrane</location>
        <topology evidence="2">Multi-pass membrane protein</topology>
    </subcellularLocation>
    <subcellularLocation>
        <location evidence="2">Cytoplasm</location>
        <location evidence="2">Perinuclear region</location>
    </subcellularLocation>
    <subcellularLocation>
        <location evidence="1">Endomembrane system</location>
        <topology evidence="1">Multi-pass membrane protein</topology>
    </subcellularLocation>
    <subcellularLocation>
        <location evidence="2">Golgi apparatus</location>
        <location evidence="2">trans-Golgi network membrane</location>
    </subcellularLocation>
    <subcellularLocation>
        <location evidence="2">Mitochondrion</location>
    </subcellularLocation>
    <subcellularLocation>
        <location evidence="2">Nucleus</location>
    </subcellularLocation>
</comment>
<comment type="caution">
    <text evidence="2">Lacks conserved residue(s) required for the propagation of feature annotation.</text>
</comment>
<keyword evidence="2" id="KW-0325">Glycoprotein</keyword>
<reference evidence="3 4" key="1">
    <citation type="submission" date="2021-06" db="EMBL/GenBank/DDBJ databases">
        <authorList>
            <person name="Palmer J.M."/>
        </authorList>
    </citation>
    <scope>NUCLEOTIDE SEQUENCE [LARGE SCALE GENOMIC DNA]</scope>
    <source>
        <strain evidence="3 4">XC_2019</strain>
        <tissue evidence="3">Muscle</tissue>
    </source>
</reference>